<name>A0A1Y0LK39_TATCI</name>
<dbReference type="EMBL" id="CP015581">
    <property type="protein sequence ID" value="ARU98464.1"/>
    <property type="molecule type" value="Genomic_DNA"/>
</dbReference>
<dbReference type="Proteomes" id="UP000195814">
    <property type="component" value="Chromosome"/>
</dbReference>
<dbReference type="Proteomes" id="UP000195729">
    <property type="component" value="Chromosome"/>
</dbReference>
<protein>
    <submittedName>
        <fullName evidence="1">Uncharacterized protein</fullName>
    </submittedName>
</protein>
<keyword evidence="3" id="KW-1185">Reference proteome</keyword>
<reference evidence="3 4" key="1">
    <citation type="submission" date="2016-05" db="EMBL/GenBank/DDBJ databases">
        <title>Complete genome sequence of two 2,5-diketo-D-glunonic acid producing strain Tatumella citrea.</title>
        <authorList>
            <person name="Duan C."/>
            <person name="Yang J."/>
            <person name="Yang S."/>
        </authorList>
    </citation>
    <scope>NUCLEOTIDE SEQUENCE [LARGE SCALE GENOMIC DNA]</scope>
    <source>
        <strain evidence="2 3">ATCC 39140</strain>
        <strain evidence="1 4">DSM 13699</strain>
    </source>
</reference>
<evidence type="ECO:0000313" key="1">
    <source>
        <dbReference type="EMBL" id="ARU94425.1"/>
    </source>
</evidence>
<organism evidence="1 4">
    <name type="scientific">Tatumella citrea</name>
    <name type="common">Pantoea citrea</name>
    <dbReference type="NCBI Taxonomy" id="53336"/>
    <lineage>
        <taxon>Bacteria</taxon>
        <taxon>Pseudomonadati</taxon>
        <taxon>Pseudomonadota</taxon>
        <taxon>Gammaproteobacteria</taxon>
        <taxon>Enterobacterales</taxon>
        <taxon>Erwiniaceae</taxon>
        <taxon>Tatumella</taxon>
    </lineage>
</organism>
<sequence length="60" mass="6742">MILLQDSAMLAQYTFQTIDEKNGPATGLTFSLILGSKLSQGNIICAYLYIINELLWIYLL</sequence>
<evidence type="ECO:0000313" key="3">
    <source>
        <dbReference type="Proteomes" id="UP000195729"/>
    </source>
</evidence>
<gene>
    <name evidence="1" type="ORF">A7K98_11990</name>
    <name evidence="2" type="ORF">A7K99_11985</name>
</gene>
<evidence type="ECO:0000313" key="4">
    <source>
        <dbReference type="Proteomes" id="UP000195814"/>
    </source>
</evidence>
<dbReference type="EMBL" id="CP015579">
    <property type="protein sequence ID" value="ARU94425.1"/>
    <property type="molecule type" value="Genomic_DNA"/>
</dbReference>
<proteinExistence type="predicted"/>
<dbReference type="KEGG" id="tci:A7K98_11990"/>
<dbReference type="AlphaFoldDB" id="A0A1Y0LK39"/>
<evidence type="ECO:0000313" key="2">
    <source>
        <dbReference type="EMBL" id="ARU98464.1"/>
    </source>
</evidence>
<accession>A0A1Y0LK39</accession>